<evidence type="ECO:0000313" key="4">
    <source>
        <dbReference type="EMBL" id="GHP09489.1"/>
    </source>
</evidence>
<feature type="transmembrane region" description="Helical" evidence="2">
    <location>
        <begin position="712"/>
        <end position="735"/>
    </location>
</feature>
<comment type="caution">
    <text evidence="4">The sequence shown here is derived from an EMBL/GenBank/DDBJ whole genome shotgun (WGS) entry which is preliminary data.</text>
</comment>
<protein>
    <submittedName>
        <fullName evidence="4">Uncharacterized protein</fullName>
    </submittedName>
</protein>
<keyword evidence="5" id="KW-1185">Reference proteome</keyword>
<keyword evidence="2" id="KW-0812">Transmembrane</keyword>
<feature type="region of interest" description="Disordered" evidence="1">
    <location>
        <begin position="975"/>
        <end position="997"/>
    </location>
</feature>
<keyword evidence="2" id="KW-0472">Membrane</keyword>
<feature type="chain" id="PRO_5032777430" evidence="3">
    <location>
        <begin position="37"/>
        <end position="997"/>
    </location>
</feature>
<name>A0A830HX66_9CHLO</name>
<evidence type="ECO:0000313" key="5">
    <source>
        <dbReference type="Proteomes" id="UP000660262"/>
    </source>
</evidence>
<gene>
    <name evidence="4" type="ORF">PPROV_000822400</name>
</gene>
<organism evidence="4 5">
    <name type="scientific">Pycnococcus provasolii</name>
    <dbReference type="NCBI Taxonomy" id="41880"/>
    <lineage>
        <taxon>Eukaryota</taxon>
        <taxon>Viridiplantae</taxon>
        <taxon>Chlorophyta</taxon>
        <taxon>Pseudoscourfieldiophyceae</taxon>
        <taxon>Pseudoscourfieldiales</taxon>
        <taxon>Pycnococcaceae</taxon>
        <taxon>Pycnococcus</taxon>
    </lineage>
</organism>
<proteinExistence type="predicted"/>
<reference evidence="4" key="1">
    <citation type="submission" date="2020-10" db="EMBL/GenBank/DDBJ databases">
        <title>Unveiling of a novel bifunctional photoreceptor, Dualchrome1, isolated from a cosmopolitan green alga.</title>
        <authorList>
            <person name="Suzuki S."/>
            <person name="Kawachi M."/>
        </authorList>
    </citation>
    <scope>NUCLEOTIDE SEQUENCE</scope>
    <source>
        <strain evidence="4">NIES 2893</strain>
    </source>
</reference>
<evidence type="ECO:0000256" key="1">
    <source>
        <dbReference type="SAM" id="MobiDB-lite"/>
    </source>
</evidence>
<keyword evidence="3" id="KW-0732">Signal</keyword>
<feature type="transmembrane region" description="Helical" evidence="2">
    <location>
        <begin position="756"/>
        <end position="783"/>
    </location>
</feature>
<dbReference type="EMBL" id="BNJQ01000025">
    <property type="protein sequence ID" value="GHP09489.1"/>
    <property type="molecule type" value="Genomic_DNA"/>
</dbReference>
<feature type="transmembrane region" description="Helical" evidence="2">
    <location>
        <begin position="147"/>
        <end position="166"/>
    </location>
</feature>
<evidence type="ECO:0000256" key="2">
    <source>
        <dbReference type="SAM" id="Phobius"/>
    </source>
</evidence>
<dbReference type="AlphaFoldDB" id="A0A830HX66"/>
<feature type="transmembrane region" description="Helical" evidence="2">
    <location>
        <begin position="81"/>
        <end position="102"/>
    </location>
</feature>
<sequence length="997" mass="107924">MAAHSRVLVPVPRTRALALTALAAVLCTLLSTLANAEYVPAKTAGPVQGAVCFPAQRDAKDFYKPKESSYWNDAANRAPKVMAGFAAFACACAVILSFAACVRSCCCRCRKKRAGAPVENPETPGPIFNTPASETTTAKVRGAAPKIVVSLLTTAVLCTSLAGIAVSNSVIKDMVPGFWNIFEDARSLAATAIAEGNRTVDLCNGLRDGVLRYPKIVKRDVDTDFLNSKLRCIRDYVDLDLPDPNTLKTLLASANDGIYGDGDTPPPTTPLRAEMNTVRSTLGTFVDETTPQMISVLAQLGDAKGRFDSLTASMSTLARDIGSVNNKQDVEKARDGALSLQADVDEMRSPQGAEIKAIDGAITLIEANKPIPRQLNANLDKIDTLTTQFRTFEIPTFKNYISSTDMGWFGPNPPSGRLPAETCAEAFLNKVQVINTTVLVLPAETSKNVGDVRRSKDRISGFLTNEQYAAKDLVANLTKMETQLDVSSQLKSAKSQLTSVQGDLDAVDVNSARSSVSQFQTHAVALSNSLRQYISACNAYIDSPLDTPLPPTIILGDDLSETIDTVGNSVASAVFSKTDEIEKAITDSAFQSDTKSALASLDSALSEMASLSKKTREDMITQIDDLATTYNDVLTGADGKKLSVKATFATYEEDINKTVTDVDETVADVNKQLEKSCKDGEEAITKAQKDLLTKMDDAKKDYKSQSEDASSLVTPLAVVALFVPACIAAWIVCLFGSGIVPSRVTKRCVCWTCQCWWYWFFPLTAILPALVGCAIPDILSFVLKETCENIEPYVMQEYPVNARVQTGGHYYIYGEISADANLSSYATDVQGAPSTEMQYVIHQTFNFDLRPVYKELKNGRADLYDYEKNYTLLGELRSLHDEVLTNISTVETSLGKFSAEVSYAKVKPLYLRTKNFACCELVSDFETLQSACLALVVMVLLASLASVVVSWGSRGDDDENDGNIPTAKTTEMSQFQTSADAVPSAPPIYQYDGTSNV</sequence>
<accession>A0A830HX66</accession>
<keyword evidence="2" id="KW-1133">Transmembrane helix</keyword>
<feature type="signal peptide" evidence="3">
    <location>
        <begin position="1"/>
        <end position="36"/>
    </location>
</feature>
<dbReference type="Proteomes" id="UP000660262">
    <property type="component" value="Unassembled WGS sequence"/>
</dbReference>
<evidence type="ECO:0000256" key="3">
    <source>
        <dbReference type="SAM" id="SignalP"/>
    </source>
</evidence>